<protein>
    <recommendedName>
        <fullName evidence="1">C2 domain-containing protein</fullName>
    </recommendedName>
</protein>
<dbReference type="CDD" id="cd00030">
    <property type="entry name" value="C2"/>
    <property type="match status" value="1"/>
</dbReference>
<accession>A0A8R7QSJ6</accession>
<proteinExistence type="predicted"/>
<reference evidence="2" key="3">
    <citation type="submission" date="2022-06" db="UniProtKB">
        <authorList>
            <consortium name="EnsemblPlants"/>
        </authorList>
    </citation>
    <scope>IDENTIFICATION</scope>
</reference>
<dbReference type="Pfam" id="PF25033">
    <property type="entry name" value="VPS13_M"/>
    <property type="match status" value="1"/>
</dbReference>
<dbReference type="PROSITE" id="PS50004">
    <property type="entry name" value="C2"/>
    <property type="match status" value="1"/>
</dbReference>
<dbReference type="Proteomes" id="UP000015106">
    <property type="component" value="Chromosome 6"/>
</dbReference>
<evidence type="ECO:0000313" key="2">
    <source>
        <dbReference type="EnsemblPlants" id="TuG1812G0600001979.01.T02"/>
    </source>
</evidence>
<dbReference type="Pfam" id="PF06101">
    <property type="entry name" value="Vps62"/>
    <property type="match status" value="2"/>
</dbReference>
<dbReference type="InterPro" id="IPR035892">
    <property type="entry name" value="C2_domain_sf"/>
</dbReference>
<dbReference type="EnsemblPlants" id="TuG1812G0600001979.01.T02">
    <property type="protein sequence ID" value="TuG1812G0600001979.01.T02"/>
    <property type="gene ID" value="TuG1812G0600001979.01"/>
</dbReference>
<reference evidence="2" key="2">
    <citation type="submission" date="2018-03" db="EMBL/GenBank/DDBJ databases">
        <title>The Triticum urartu genome reveals the dynamic nature of wheat genome evolution.</title>
        <authorList>
            <person name="Ling H."/>
            <person name="Ma B."/>
            <person name="Shi X."/>
            <person name="Liu H."/>
            <person name="Dong L."/>
            <person name="Sun H."/>
            <person name="Cao Y."/>
            <person name="Gao Q."/>
            <person name="Zheng S."/>
            <person name="Li Y."/>
            <person name="Yu Y."/>
            <person name="Du H."/>
            <person name="Qi M."/>
            <person name="Li Y."/>
            <person name="Yu H."/>
            <person name="Cui Y."/>
            <person name="Wang N."/>
            <person name="Chen C."/>
            <person name="Wu H."/>
            <person name="Zhao Y."/>
            <person name="Zhang J."/>
            <person name="Li Y."/>
            <person name="Zhou W."/>
            <person name="Zhang B."/>
            <person name="Hu W."/>
            <person name="Eijk M."/>
            <person name="Tang J."/>
            <person name="Witsenboer H."/>
            <person name="Zhao S."/>
            <person name="Li Z."/>
            <person name="Zhang A."/>
            <person name="Wang D."/>
            <person name="Liang C."/>
        </authorList>
    </citation>
    <scope>NUCLEOTIDE SEQUENCE [LARGE SCALE GENOMIC DNA]</scope>
    <source>
        <strain evidence="2">cv. G1812</strain>
    </source>
</reference>
<keyword evidence="3" id="KW-1185">Reference proteome</keyword>
<dbReference type="Gramene" id="TuG1812G0600001979.01.T02">
    <property type="protein sequence ID" value="TuG1812G0600001979.01.T02"/>
    <property type="gene ID" value="TuG1812G0600001979.01"/>
</dbReference>
<dbReference type="SUPFAM" id="SSF49562">
    <property type="entry name" value="C2 domain (Calcium/lipid-binding domain, CaLB)"/>
    <property type="match status" value="1"/>
</dbReference>
<evidence type="ECO:0000259" key="1">
    <source>
        <dbReference type="PROSITE" id="PS50004"/>
    </source>
</evidence>
<dbReference type="InterPro" id="IPR009291">
    <property type="entry name" value="Vps62"/>
</dbReference>
<dbReference type="PANTHER" id="PTHR45523">
    <property type="entry name" value="TETRATRICOPEPTIDE REPEAT (TPR)-CONTAINING PROTEIN-RELATED"/>
    <property type="match status" value="1"/>
</dbReference>
<organism evidence="2 3">
    <name type="scientific">Triticum urartu</name>
    <name type="common">Red wild einkorn</name>
    <name type="synonym">Crithodium urartu</name>
    <dbReference type="NCBI Taxonomy" id="4572"/>
    <lineage>
        <taxon>Eukaryota</taxon>
        <taxon>Viridiplantae</taxon>
        <taxon>Streptophyta</taxon>
        <taxon>Embryophyta</taxon>
        <taxon>Tracheophyta</taxon>
        <taxon>Spermatophyta</taxon>
        <taxon>Magnoliopsida</taxon>
        <taxon>Liliopsida</taxon>
        <taxon>Poales</taxon>
        <taxon>Poaceae</taxon>
        <taxon>BOP clade</taxon>
        <taxon>Pooideae</taxon>
        <taxon>Triticodae</taxon>
        <taxon>Triticeae</taxon>
        <taxon>Triticinae</taxon>
        <taxon>Triticum</taxon>
    </lineage>
</organism>
<dbReference type="PANTHER" id="PTHR45523:SF2">
    <property type="entry name" value="OS02G0470600 PROTEIN"/>
    <property type="match status" value="1"/>
</dbReference>
<evidence type="ECO:0000313" key="3">
    <source>
        <dbReference type="Proteomes" id="UP000015106"/>
    </source>
</evidence>
<dbReference type="InterPro" id="IPR056747">
    <property type="entry name" value="VPS13-like_M"/>
</dbReference>
<name>A0A8R7QSJ6_TRIUA</name>
<dbReference type="Pfam" id="PF00168">
    <property type="entry name" value="C2"/>
    <property type="match status" value="1"/>
</dbReference>
<dbReference type="Gene3D" id="2.60.40.150">
    <property type="entry name" value="C2 domain"/>
    <property type="match status" value="1"/>
</dbReference>
<sequence length="2773" mass="310609">MLAIYHDSDSNPWKLPKKWEDLNPGEWSEVFQDGIDDRPGNSIWAMNRRYLVSPINGTLKYNRLGQRERGDLNNPLEKASLVLSDVSLTVTEAQYYDCIKLLETFSRFRTRVDVSHLRPIMPVKEDCRAWWRYAVLAGLRQKKLCYWFSWERTRYLCQLRRRYVQLYATLLQQAPSVDIYEIRQIEKILDSKVIILWRLLGHAKVETVKSKETLHKKGSSKRRWWPFGWNSAGLPSEEGGGLEPQLDEEQLTKEEWQAINKLLSYQPDDELSFPVEKVSPNTIRFLVDVSIGQAAARIINIGHTEVMCGRFEQLQVVTSLYPKSTRCDVTLRYCGLSSPEGSLAESVVCEGKTNALDVSFVRAPIGMDLDWQFVAKISPCYVTVLKGSYERFLEFIKRSNAVSPTVAMETATALQIKLEQVTRRAQEQLQMVLEEQSRFGLEIDLDAPKVRIPLIGSEQFVLDLGHFTLHTRDGTRDEERQSLYSRFYIAGRDMAAFLVCDVAEGIYSAPENLSHSVLPGPTADANQFCSLLDRCGMSVIIDQIKVPHPSYPSTRVSFQVPNLDIHFSPKRYCKIVELLGVVYQLKGNNNEESSSYENGNLAPWHPADLTGDARTLVWRGLGYSLAEWHTCHVVLSGMYLYILESELSQNYQRCCSMASRQVFDVPSASVGGSLYSIAVCSRGADIQKALESTSTLIVEFHNEIEKANWMKVLVQATYRASAPPELNILGDPFSSAPETSTPRLSSLGSVDLLVNGSVIETKLSLYGKLNRKNRDPEELLMLELLGNGGKVNVVQSSRGLSVKTKLHSLKIKDELHGRLSMSTKYLVCSVINEDLESFPKKNEDLPPEGSFKPDMEDHPKSFSVEEDSFMDALTDFTSDQSFNLPDHDIPSNSMSDLNEYTLCFDGDQQNLKPTEIFYEAQDNNVTDFVVLTFLSRTPDSCLYDGIDSQMSIRMSALEFYCNRPTLVALIEFGVDVSMVNSVPKSDPDMAGATHSAIPTGKEHTGRTVVKGLLGYGKRRTIFNIKMDVDRVSMFLNKEDGSQLAMFVQEKFLFDLKVHPGSFSIDGMLGNMRFCDMSLGPDHRWGWLCDIRKPGVESLIKFAFQSYSADDDDYEGHNYSLTGQLSAVRIVFLYRFVQEFTSYFMELATPHTEEAIKFMDKVGGFEWLIQKYEMDGSSAIKLDLSLDTPIIIVPKNSQSEDYIQLDLGQLKVKNDFSWHGGEESDPSAVRLDVLHAEINGINMAVGVNGTLGKCMIREGHGINVGVRRSLRDVFRKVPMLSMKVQIGLLHAVMSDKEYNVITSCISTNLSETPNLPPSFRENVNRTKESIRLLADKVNLNNHLMLSRTVVIMTVNVHYALLELCNGPDAESPLAELALEGLWVSYRTTSLFEMDLYLSILKLSIRDIRPDTKSEMRLMLGSYSETSKLNTPDPSSDGGVSNLTMLILDYRWRSSFKSFVIRVQQPRILVVLDFLLPVVEYFVPSIGTITGREESLDPKNDPLMTSNDIVLCGPVFLQRENVIQLSPERQLIVDGCDIDEFTYDGCGGTVSLCEELDKKGQLHSETIIIVGRGKKLRFKNVKIENGALLRKCVYLNTGSSYSISAEDGVEVSVLETSFNNDEDNRFQSEEYNRQFNALQPAAGSPSNQMLNFTFEAQVVSPEFTFYDSSKLTMDDSLHIEKLLRAKMDFSFMYASKEKDIWARSVVKDLTIEAGSGLLVLEPVDFSWKYTSVSEKTNIILTSSEICIHLSLGVASLMLKLQNQTLAALQFGNINPLVSCTNFKRVWASPEGDLPGYNLTFWRPQAPSNYVILGDCVSSRSVPPSQVVVALSNTYGRVRKPLGFRLVHTLPGSLDLVDSKKSNEQNDCSIWVPVPPRGYLALGCVVNSGNQPPSNNVVYCLRSDLVTSATFSDCIHTLSSAPGILSGFSIWRVDNVIGTFHAHSSANQPSRTEALDLHHVLLRNPNCYIIKDLAADSPVRSDQPTDQLSNPKSTSGWDVVRTLSRPSSYCTSTPHFERIWWDKGGDSRRPFSIWRPLPRFGFAPVGDCITEGLEPPTLGILFKCDDKIVSEKPVRFMKVAQIDKKGIDDIFLWYPVAPPGYASLGCVVTKTDEMPSKDSICCPKLGLVNQANISEDPISRSSSSKGPNCWSIWKVGNQGCTFLARPDLKKPSARLAYSIADHAKPKAPDNVTAELKLGSLSISILDSSCGMVTPIFDTTISSINLATHGRFETINVVLICSIAASTFNRHLEAWEPLVEPFDGIFKLETYDTSEHPPSKVGKRIRVSATSPLNVNLSSANLDLLIETLISWRRQIDLENRSSIRNEDSLENLKIADNLSSSALDEDDFQRVVFENKLGCDVYLKKQEDTENTIQLLQHDNQISLLMPPARFSDKLNVLSNSTEARYYVVIQIFESKGLPIVDDGNDHSYFCALRLLIGSQTSDQYKVFPQSARTRCVNPVKTAELQTHHAKWNEHFIFEVPEQASANLEIEVTNLASKAGKGEVLGSLSIPIGRGTTTLKRAASIRILQQAADVKRVMTCPLTGKATGLDEGDRKGCGALVLSCCYIERSTQTDFQSWKDSISNAETGFCVGLTPDGPWESFTAVLPLSIIPKSLNSNHFAFEITMKNGKKHATLRSLAVIANDSDIKLEVSVCPINNLNSSMINDKSTSSTNNVDEVFENQWYQPISGWTSNHSSDHGIELGQWSTKDCSYSSKAFFEPRLPPDWKWTSPWKIEKSTSVDCDGWAYAADIQNLNWPSSWRSSKSPHDYVRRRCWP</sequence>
<gene>
    <name evidence="2" type="primary">LOC125512571</name>
</gene>
<feature type="domain" description="C2" evidence="1">
    <location>
        <begin position="2384"/>
        <end position="2523"/>
    </location>
</feature>
<dbReference type="InterPro" id="IPR000008">
    <property type="entry name" value="C2_dom"/>
</dbReference>
<reference evidence="3" key="1">
    <citation type="journal article" date="2013" name="Nature">
        <title>Draft genome of the wheat A-genome progenitor Triticum urartu.</title>
        <authorList>
            <person name="Ling H.Q."/>
            <person name="Zhao S."/>
            <person name="Liu D."/>
            <person name="Wang J."/>
            <person name="Sun H."/>
            <person name="Zhang C."/>
            <person name="Fan H."/>
            <person name="Li D."/>
            <person name="Dong L."/>
            <person name="Tao Y."/>
            <person name="Gao C."/>
            <person name="Wu H."/>
            <person name="Li Y."/>
            <person name="Cui Y."/>
            <person name="Guo X."/>
            <person name="Zheng S."/>
            <person name="Wang B."/>
            <person name="Yu K."/>
            <person name="Liang Q."/>
            <person name="Yang W."/>
            <person name="Lou X."/>
            <person name="Chen J."/>
            <person name="Feng M."/>
            <person name="Jian J."/>
            <person name="Zhang X."/>
            <person name="Luo G."/>
            <person name="Jiang Y."/>
            <person name="Liu J."/>
            <person name="Wang Z."/>
            <person name="Sha Y."/>
            <person name="Zhang B."/>
            <person name="Wu H."/>
            <person name="Tang D."/>
            <person name="Shen Q."/>
            <person name="Xue P."/>
            <person name="Zou S."/>
            <person name="Wang X."/>
            <person name="Liu X."/>
            <person name="Wang F."/>
            <person name="Yang Y."/>
            <person name="An X."/>
            <person name="Dong Z."/>
            <person name="Zhang K."/>
            <person name="Zhang X."/>
            <person name="Luo M.C."/>
            <person name="Dvorak J."/>
            <person name="Tong Y."/>
            <person name="Wang J."/>
            <person name="Yang H."/>
            <person name="Li Z."/>
            <person name="Wang D."/>
            <person name="Zhang A."/>
            <person name="Wang J."/>
        </authorList>
    </citation>
    <scope>NUCLEOTIDE SEQUENCE</scope>
    <source>
        <strain evidence="3">cv. G1812</strain>
    </source>
</reference>